<evidence type="ECO:0000313" key="2">
    <source>
        <dbReference type="Proteomes" id="UP000323594"/>
    </source>
</evidence>
<protein>
    <submittedName>
        <fullName evidence="1">Uncharacterized protein</fullName>
    </submittedName>
</protein>
<dbReference type="Proteomes" id="UP000323594">
    <property type="component" value="Chromosome"/>
</dbReference>
<dbReference type="AlphaFoldDB" id="A0AAE6M836"/>
<name>A0AAE6M836_TREPH</name>
<accession>A0AAE6M836</accession>
<dbReference type="RefSeq" id="WP_148884523.1">
    <property type="nucleotide sequence ID" value="NZ_CP042817.1"/>
</dbReference>
<dbReference type="EMBL" id="CP042817">
    <property type="protein sequence ID" value="QEJ97949.1"/>
    <property type="molecule type" value="Genomic_DNA"/>
</dbReference>
<proteinExistence type="predicted"/>
<sequence>MIIQIKHGNEIKRLDTDTLSEQEIEFYIRYCQRSMQEINNRLLQLKAEQSSTYSEERGALIMKCQKSFFIYEKTTKKLMRCLEEMPCSTVGINPKDFMRAARNVLYPEVLNKVITEARAIQERKAVE</sequence>
<reference evidence="1 2" key="1">
    <citation type="submission" date="2019-08" db="EMBL/GenBank/DDBJ databases">
        <authorList>
            <person name="Kuhnert P."/>
        </authorList>
    </citation>
    <scope>NUCLEOTIDE SEQUENCE [LARGE SCALE GENOMIC DNA]</scope>
    <source>
        <strain evidence="1 2">B36.5</strain>
    </source>
</reference>
<evidence type="ECO:0000313" key="1">
    <source>
        <dbReference type="EMBL" id="QEJ97949.1"/>
    </source>
</evidence>
<organism evidence="1 2">
    <name type="scientific">Treponema phagedenis</name>
    <dbReference type="NCBI Taxonomy" id="162"/>
    <lineage>
        <taxon>Bacteria</taxon>
        <taxon>Pseudomonadati</taxon>
        <taxon>Spirochaetota</taxon>
        <taxon>Spirochaetia</taxon>
        <taxon>Spirochaetales</taxon>
        <taxon>Treponemataceae</taxon>
        <taxon>Treponema</taxon>
    </lineage>
</organism>
<gene>
    <name evidence="1" type="ORF">FUT82_08035</name>
</gene>